<dbReference type="STRING" id="3847.K7LEW5"/>
<dbReference type="HOGENOM" id="CLU_1079309_0_0_1"/>
<keyword evidence="3" id="KW-0804">Transcription</keyword>
<dbReference type="SUPFAM" id="SSF46689">
    <property type="entry name" value="Homeodomain-like"/>
    <property type="match status" value="1"/>
</dbReference>
<dbReference type="Proteomes" id="UP000008827">
    <property type="component" value="Chromosome 9"/>
</dbReference>
<dbReference type="SMART" id="SM00717">
    <property type="entry name" value="SANT"/>
    <property type="match status" value="1"/>
</dbReference>
<reference evidence="9" key="3">
    <citation type="submission" date="2018-07" db="EMBL/GenBank/DDBJ databases">
        <title>WGS assembly of Glycine max.</title>
        <authorList>
            <person name="Schmutz J."/>
            <person name="Cannon S."/>
            <person name="Schlueter J."/>
            <person name="Ma J."/>
            <person name="Mitros T."/>
            <person name="Nelson W."/>
            <person name="Hyten D."/>
            <person name="Song Q."/>
            <person name="Thelen J."/>
            <person name="Cheng J."/>
            <person name="Xu D."/>
            <person name="Hellsten U."/>
            <person name="May G."/>
            <person name="Yu Y."/>
            <person name="Sakurai T."/>
            <person name="Umezawa T."/>
            <person name="Bhattacharyya M."/>
            <person name="Sandhu D."/>
            <person name="Valliyodan B."/>
            <person name="Lindquist E."/>
            <person name="Peto M."/>
            <person name="Grant D."/>
            <person name="Shu S."/>
            <person name="Goodstein D."/>
            <person name="Barry K."/>
            <person name="Futrell-Griggs M."/>
            <person name="Abernathy B."/>
            <person name="Du J."/>
            <person name="Tian Z."/>
            <person name="Zhu L."/>
            <person name="Gill N."/>
            <person name="Joshi T."/>
            <person name="Libault M."/>
            <person name="Sethuraman A."/>
            <person name="Zhang X."/>
            <person name="Shinozaki K."/>
            <person name="Nguyen H."/>
            <person name="Wing R."/>
            <person name="Cregan P."/>
            <person name="Specht J."/>
            <person name="Grimwood J."/>
            <person name="Rokhsar D."/>
            <person name="Stacey G."/>
            <person name="Shoemaker R."/>
            <person name="Jackson S."/>
        </authorList>
    </citation>
    <scope>NUCLEOTIDE SEQUENCE</scope>
    <source>
        <tissue evidence="9">Callus</tissue>
    </source>
</reference>
<gene>
    <name evidence="10" type="primary">LOC102659381</name>
    <name evidence="9" type="ORF">GLYMA_09G196500</name>
</gene>
<dbReference type="InterPro" id="IPR001005">
    <property type="entry name" value="SANT/Myb"/>
</dbReference>
<protein>
    <submittedName>
        <fullName evidence="9 10">Uncharacterized protein</fullName>
    </submittedName>
</protein>
<evidence type="ECO:0000313" key="11">
    <source>
        <dbReference type="Proteomes" id="UP000008827"/>
    </source>
</evidence>
<dbReference type="Gene3D" id="1.10.10.60">
    <property type="entry name" value="Homeodomain-like"/>
    <property type="match status" value="1"/>
</dbReference>
<dbReference type="RefSeq" id="XP_006587546.1">
    <property type="nucleotide sequence ID" value="XM_006587483.4"/>
</dbReference>
<dbReference type="Gramene" id="KRH39401">
    <property type="protein sequence ID" value="KRH39401"/>
    <property type="gene ID" value="GLYMA_09G196500"/>
</dbReference>
<evidence type="ECO:0000256" key="1">
    <source>
        <dbReference type="ARBA" id="ARBA00004123"/>
    </source>
</evidence>
<dbReference type="KEGG" id="gmx:102659381"/>
<evidence type="ECO:0000256" key="5">
    <source>
        <dbReference type="SAM" id="MobiDB-lite"/>
    </source>
</evidence>
<dbReference type="InterPro" id="IPR017884">
    <property type="entry name" value="SANT_dom"/>
</dbReference>
<feature type="domain" description="HTH myb-type" evidence="8">
    <location>
        <begin position="113"/>
        <end position="162"/>
    </location>
</feature>
<dbReference type="EMBL" id="CM000842">
    <property type="protein sequence ID" value="KRH39401.1"/>
    <property type="molecule type" value="Genomic_DNA"/>
</dbReference>
<dbReference type="NCBIfam" id="TIGR01557">
    <property type="entry name" value="myb_SHAQKYF"/>
    <property type="match status" value="1"/>
</dbReference>
<dbReference type="InterPro" id="IPR017930">
    <property type="entry name" value="Myb_dom"/>
</dbReference>
<reference evidence="9 10" key="1">
    <citation type="journal article" date="2010" name="Nature">
        <title>Genome sequence of the palaeopolyploid soybean.</title>
        <authorList>
            <person name="Schmutz J."/>
            <person name="Cannon S.B."/>
            <person name="Schlueter J."/>
            <person name="Ma J."/>
            <person name="Mitros T."/>
            <person name="Nelson W."/>
            <person name="Hyten D.L."/>
            <person name="Song Q."/>
            <person name="Thelen J.J."/>
            <person name="Cheng J."/>
            <person name="Xu D."/>
            <person name="Hellsten U."/>
            <person name="May G.D."/>
            <person name="Yu Y."/>
            <person name="Sakurai T."/>
            <person name="Umezawa T."/>
            <person name="Bhattacharyya M.K."/>
            <person name="Sandhu D."/>
            <person name="Valliyodan B."/>
            <person name="Lindquist E."/>
            <person name="Peto M."/>
            <person name="Grant D."/>
            <person name="Shu S."/>
            <person name="Goodstein D."/>
            <person name="Barry K."/>
            <person name="Futrell-Griggs M."/>
            <person name="Abernathy B."/>
            <person name="Du J."/>
            <person name="Tian Z."/>
            <person name="Zhu L."/>
            <person name="Gill N."/>
            <person name="Joshi T."/>
            <person name="Libault M."/>
            <person name="Sethuraman A."/>
            <person name="Zhang X.-C."/>
            <person name="Shinozaki K."/>
            <person name="Nguyen H.T."/>
            <person name="Wing R.A."/>
            <person name="Cregan P."/>
            <person name="Specht J."/>
            <person name="Grimwood J."/>
            <person name="Rokhsar D."/>
            <person name="Stacey G."/>
            <person name="Shoemaker R.C."/>
            <person name="Jackson S.A."/>
        </authorList>
    </citation>
    <scope>NUCLEOTIDE SEQUENCE [LARGE SCALE GENOMIC DNA]</scope>
    <source>
        <strain evidence="10">cv. Williams 82</strain>
        <tissue evidence="9">Callus</tissue>
    </source>
</reference>
<dbReference type="OrthoDB" id="1921798at2759"/>
<organism evidence="9">
    <name type="scientific">Glycine max</name>
    <name type="common">Soybean</name>
    <name type="synonym">Glycine hispida</name>
    <dbReference type="NCBI Taxonomy" id="3847"/>
    <lineage>
        <taxon>Eukaryota</taxon>
        <taxon>Viridiplantae</taxon>
        <taxon>Streptophyta</taxon>
        <taxon>Embryophyta</taxon>
        <taxon>Tracheophyta</taxon>
        <taxon>Spermatophyta</taxon>
        <taxon>Magnoliopsida</taxon>
        <taxon>eudicotyledons</taxon>
        <taxon>Gunneridae</taxon>
        <taxon>Pentapetalae</taxon>
        <taxon>rosids</taxon>
        <taxon>fabids</taxon>
        <taxon>Fabales</taxon>
        <taxon>Fabaceae</taxon>
        <taxon>Papilionoideae</taxon>
        <taxon>50 kb inversion clade</taxon>
        <taxon>NPAAA clade</taxon>
        <taxon>indigoferoid/millettioid clade</taxon>
        <taxon>Phaseoleae</taxon>
        <taxon>Glycine</taxon>
        <taxon>Glycine subgen. Soja</taxon>
    </lineage>
</organism>
<evidence type="ECO:0000313" key="10">
    <source>
        <dbReference type="EnsemblPlants" id="KRH39401"/>
    </source>
</evidence>
<evidence type="ECO:0000259" key="6">
    <source>
        <dbReference type="PROSITE" id="PS50090"/>
    </source>
</evidence>
<dbReference type="eggNOG" id="KOG0724">
    <property type="taxonomic scope" value="Eukaryota"/>
</dbReference>
<name>K7LEW5_SOYBN</name>
<evidence type="ECO:0000256" key="4">
    <source>
        <dbReference type="ARBA" id="ARBA00023242"/>
    </source>
</evidence>
<dbReference type="PaxDb" id="3847-GLYMA09G32895.1"/>
<dbReference type="PROSITE" id="PS50090">
    <property type="entry name" value="MYB_LIKE"/>
    <property type="match status" value="1"/>
</dbReference>
<dbReference type="PROSITE" id="PS51294">
    <property type="entry name" value="HTH_MYB"/>
    <property type="match status" value="1"/>
</dbReference>
<evidence type="ECO:0000259" key="8">
    <source>
        <dbReference type="PROSITE" id="PS51294"/>
    </source>
</evidence>
<reference evidence="10" key="2">
    <citation type="submission" date="2018-02" db="UniProtKB">
        <authorList>
            <consortium name="EnsemblPlants"/>
        </authorList>
    </citation>
    <scope>IDENTIFICATION</scope>
    <source>
        <strain evidence="10">Williams 82</strain>
    </source>
</reference>
<evidence type="ECO:0000256" key="3">
    <source>
        <dbReference type="ARBA" id="ARBA00023163"/>
    </source>
</evidence>
<accession>K7LEW5</accession>
<sequence length="280" mass="30878">MVLEIIDLTNSPPSSPSKSLNESVTLTSNKRIQFEHAPLPIMADTNPNLSQTNQQQTTLCPIPRQTYGPSQIVNRFPSVMQGGDVTILDPITGSNTNLVSHGARLKEPCLYESWTQGEHELFVKGLIKYGKGDWAKIAEEFVCNKTPQQVQSYAIIFFKNLQQSVNPPPPTYSYGYSSKNPTYFAPYPMSRNLNPMVDPSASNSMSMIVNQSQQLFTPVPMNVPFPLVPQYGEASTSTNTNTIAYGFQTHTSGATAGTSMHAIANDNKEIDLELRLGRNN</sequence>
<dbReference type="AlphaFoldDB" id="K7LEW5"/>
<keyword evidence="11" id="KW-1185">Reference proteome</keyword>
<dbReference type="OMA" id="YELIREP"/>
<dbReference type="GO" id="GO:0005634">
    <property type="term" value="C:nucleus"/>
    <property type="evidence" value="ECO:0007669"/>
    <property type="project" value="UniProtKB-SubCell"/>
</dbReference>
<feature type="domain" description="SANT" evidence="7">
    <location>
        <begin position="112"/>
        <end position="162"/>
    </location>
</feature>
<evidence type="ECO:0000256" key="2">
    <source>
        <dbReference type="ARBA" id="ARBA00023015"/>
    </source>
</evidence>
<dbReference type="PROSITE" id="PS51293">
    <property type="entry name" value="SANT"/>
    <property type="match status" value="1"/>
</dbReference>
<dbReference type="GeneID" id="102659381"/>
<evidence type="ECO:0000259" key="7">
    <source>
        <dbReference type="PROSITE" id="PS51293"/>
    </source>
</evidence>
<evidence type="ECO:0000313" key="9">
    <source>
        <dbReference type="EMBL" id="KRH39401.1"/>
    </source>
</evidence>
<comment type="subcellular location">
    <subcellularLocation>
        <location evidence="1">Nucleus</location>
    </subcellularLocation>
</comment>
<keyword evidence="4" id="KW-0539">Nucleus</keyword>
<dbReference type="EnsemblPlants" id="KRH39401">
    <property type="protein sequence ID" value="KRH39401"/>
    <property type="gene ID" value="GLYMA_09G196500"/>
</dbReference>
<dbReference type="Pfam" id="PF00249">
    <property type="entry name" value="Myb_DNA-binding"/>
    <property type="match status" value="1"/>
</dbReference>
<dbReference type="InterPro" id="IPR009057">
    <property type="entry name" value="Homeodomain-like_sf"/>
</dbReference>
<dbReference type="InterPro" id="IPR006447">
    <property type="entry name" value="Myb_dom_plants"/>
</dbReference>
<proteinExistence type="predicted"/>
<dbReference type="PANTHER" id="PTHR44042:SF54">
    <property type="entry name" value="MYB-LIKE DNA-BINDING DOMAIN, SHAQKYF CLASS PROTEIN"/>
    <property type="match status" value="1"/>
</dbReference>
<keyword evidence="2" id="KW-0805">Transcription regulation</keyword>
<feature type="region of interest" description="Disordered" evidence="5">
    <location>
        <begin position="1"/>
        <end position="23"/>
    </location>
</feature>
<dbReference type="CDD" id="cd00167">
    <property type="entry name" value="SANT"/>
    <property type="match status" value="1"/>
</dbReference>
<dbReference type="SMR" id="K7LEW5"/>
<dbReference type="GO" id="GO:0003677">
    <property type="term" value="F:DNA binding"/>
    <property type="evidence" value="ECO:0007669"/>
    <property type="project" value="InterPro"/>
</dbReference>
<dbReference type="PANTHER" id="PTHR44042">
    <property type="entry name" value="DUPLICATED HOMEODOMAIN-LIKE SUPERFAMILY PROTEIN-RELATED"/>
    <property type="match status" value="1"/>
</dbReference>
<feature type="domain" description="Myb-like" evidence="6">
    <location>
        <begin position="113"/>
        <end position="153"/>
    </location>
</feature>